<evidence type="ECO:0000256" key="1">
    <source>
        <dbReference type="SAM" id="MobiDB-lite"/>
    </source>
</evidence>
<feature type="region of interest" description="Disordered" evidence="1">
    <location>
        <begin position="74"/>
        <end position="105"/>
    </location>
</feature>
<organism evidence="2 3">
    <name type="scientific">Polyplax serrata</name>
    <name type="common">Common mouse louse</name>
    <dbReference type="NCBI Taxonomy" id="468196"/>
    <lineage>
        <taxon>Eukaryota</taxon>
        <taxon>Metazoa</taxon>
        <taxon>Ecdysozoa</taxon>
        <taxon>Arthropoda</taxon>
        <taxon>Hexapoda</taxon>
        <taxon>Insecta</taxon>
        <taxon>Pterygota</taxon>
        <taxon>Neoptera</taxon>
        <taxon>Paraneoptera</taxon>
        <taxon>Psocodea</taxon>
        <taxon>Troctomorpha</taxon>
        <taxon>Phthiraptera</taxon>
        <taxon>Anoplura</taxon>
        <taxon>Polyplacidae</taxon>
        <taxon>Polyplax</taxon>
    </lineage>
</organism>
<sequence length="105" mass="12534">MRREVTLKSSSTNTRRQPDTGNLAAWPWATKPRREEPFEPHKPNSGNWFLPKFTDDFHHFWLFSYYRAKGKFTTGTHVQSERDRERTATVKRRDTKKEAKDKHGE</sequence>
<feature type="compositionally biased region" description="Basic and acidic residues" evidence="1">
    <location>
        <begin position="79"/>
        <end position="105"/>
    </location>
</feature>
<name>A0AAN8SB40_POLSC</name>
<reference evidence="2 3" key="1">
    <citation type="submission" date="2023-10" db="EMBL/GenBank/DDBJ databases">
        <title>Genomes of two closely related lineages of the louse Polyplax serrata with different host specificities.</title>
        <authorList>
            <person name="Martinu J."/>
            <person name="Tarabai H."/>
            <person name="Stefka J."/>
            <person name="Hypsa V."/>
        </authorList>
    </citation>
    <scope>NUCLEOTIDE SEQUENCE [LARGE SCALE GENOMIC DNA]</scope>
    <source>
        <strain evidence="2">HR10_N</strain>
    </source>
</reference>
<feature type="region of interest" description="Disordered" evidence="1">
    <location>
        <begin position="1"/>
        <end position="45"/>
    </location>
</feature>
<dbReference type="EMBL" id="JAWJWE010000002">
    <property type="protein sequence ID" value="KAK6643203.1"/>
    <property type="molecule type" value="Genomic_DNA"/>
</dbReference>
<gene>
    <name evidence="2" type="ORF">RUM43_004707</name>
</gene>
<proteinExistence type="predicted"/>
<accession>A0AAN8SB40</accession>
<dbReference type="AlphaFoldDB" id="A0AAN8SB40"/>
<evidence type="ECO:0000313" key="3">
    <source>
        <dbReference type="Proteomes" id="UP001372834"/>
    </source>
</evidence>
<evidence type="ECO:0000313" key="2">
    <source>
        <dbReference type="EMBL" id="KAK6643203.1"/>
    </source>
</evidence>
<feature type="compositionally biased region" description="Basic and acidic residues" evidence="1">
    <location>
        <begin position="32"/>
        <end position="42"/>
    </location>
</feature>
<comment type="caution">
    <text evidence="2">The sequence shown here is derived from an EMBL/GenBank/DDBJ whole genome shotgun (WGS) entry which is preliminary data.</text>
</comment>
<protein>
    <submittedName>
        <fullName evidence="2">Uncharacterized protein</fullName>
    </submittedName>
</protein>
<dbReference type="Proteomes" id="UP001372834">
    <property type="component" value="Unassembled WGS sequence"/>
</dbReference>